<keyword evidence="14" id="KW-1185">Reference proteome</keyword>
<dbReference type="PANTHER" id="PTHR43668:SF2">
    <property type="entry name" value="ALLANTOINASE"/>
    <property type="match status" value="1"/>
</dbReference>
<evidence type="ECO:0000313" key="14">
    <source>
        <dbReference type="Proteomes" id="UP000786811"/>
    </source>
</evidence>
<dbReference type="PANTHER" id="PTHR43668">
    <property type="entry name" value="ALLANTOINASE"/>
    <property type="match status" value="1"/>
</dbReference>
<feature type="binding site" evidence="11">
    <location>
        <position position="298"/>
    </location>
    <ligand>
        <name>Zn(2+)</name>
        <dbReference type="ChEBI" id="CHEBI:29105"/>
    </ligand>
</feature>
<evidence type="ECO:0000256" key="3">
    <source>
        <dbReference type="ARBA" id="ARBA00004968"/>
    </source>
</evidence>
<dbReference type="GO" id="GO:0008270">
    <property type="term" value="F:zinc ion binding"/>
    <property type="evidence" value="ECO:0007669"/>
    <property type="project" value="InterPro"/>
</dbReference>
<comment type="similarity">
    <text evidence="4">Belongs to the LanC-like protein family.</text>
</comment>
<dbReference type="EC" id="3.5.2.5" evidence="7"/>
<dbReference type="InterPro" id="IPR006680">
    <property type="entry name" value="Amidohydro-rel"/>
</dbReference>
<dbReference type="PRINTS" id="PR01950">
    <property type="entry name" value="LANCSUPER"/>
</dbReference>
<evidence type="ECO:0000256" key="9">
    <source>
        <dbReference type="ARBA" id="ARBA00022801"/>
    </source>
</evidence>
<dbReference type="InterPro" id="IPR017593">
    <property type="entry name" value="Allantoinase"/>
</dbReference>
<organism evidence="13 14">
    <name type="scientific">Cotesia congregata</name>
    <name type="common">Parasitoid wasp</name>
    <name type="synonym">Apanteles congregatus</name>
    <dbReference type="NCBI Taxonomy" id="51543"/>
    <lineage>
        <taxon>Eukaryota</taxon>
        <taxon>Metazoa</taxon>
        <taxon>Ecdysozoa</taxon>
        <taxon>Arthropoda</taxon>
        <taxon>Hexapoda</taxon>
        <taxon>Insecta</taxon>
        <taxon>Pterygota</taxon>
        <taxon>Neoptera</taxon>
        <taxon>Endopterygota</taxon>
        <taxon>Hymenoptera</taxon>
        <taxon>Apocrita</taxon>
        <taxon>Ichneumonoidea</taxon>
        <taxon>Braconidae</taxon>
        <taxon>Microgastrinae</taxon>
        <taxon>Cotesia</taxon>
    </lineage>
</organism>
<dbReference type="UniPathway" id="UPA00395">
    <property type="reaction ID" value="UER00653"/>
</dbReference>
<dbReference type="SUPFAM" id="SSF51556">
    <property type="entry name" value="Metallo-dependent hydrolases"/>
    <property type="match status" value="1"/>
</dbReference>
<keyword evidence="10 11" id="KW-0862">Zinc</keyword>
<evidence type="ECO:0000256" key="2">
    <source>
        <dbReference type="ARBA" id="ARBA00001947"/>
    </source>
</evidence>
<dbReference type="EMBL" id="CAJNRD030001119">
    <property type="protein sequence ID" value="CAG5089876.1"/>
    <property type="molecule type" value="Genomic_DNA"/>
</dbReference>
<comment type="catalytic activity">
    <reaction evidence="1">
        <text>(S)-allantoin + H2O = allantoate + H(+)</text>
        <dbReference type="Rhea" id="RHEA:17029"/>
        <dbReference type="ChEBI" id="CHEBI:15377"/>
        <dbReference type="ChEBI" id="CHEBI:15378"/>
        <dbReference type="ChEBI" id="CHEBI:15678"/>
        <dbReference type="ChEBI" id="CHEBI:17536"/>
        <dbReference type="EC" id="3.5.2.5"/>
    </reaction>
</comment>
<dbReference type="InterPro" id="IPR011059">
    <property type="entry name" value="Metal-dep_hydrolase_composite"/>
</dbReference>
<accession>A0A8J2MKI9</accession>
<evidence type="ECO:0000256" key="8">
    <source>
        <dbReference type="ARBA" id="ARBA00022723"/>
    </source>
</evidence>
<dbReference type="CDD" id="cd04794">
    <property type="entry name" value="euk_LANCL"/>
    <property type="match status" value="1"/>
</dbReference>
<dbReference type="FunFam" id="3.20.20.140:FF:000032">
    <property type="entry name" value="Allantoinase Dal1"/>
    <property type="match status" value="1"/>
</dbReference>
<comment type="similarity">
    <text evidence="5">Belongs to the metallo-dependent hydrolases superfamily. Allantoinase family.</text>
</comment>
<dbReference type="InterPro" id="IPR012341">
    <property type="entry name" value="6hp_glycosidase-like_sf"/>
</dbReference>
<dbReference type="SUPFAM" id="SSF158745">
    <property type="entry name" value="LanC-like"/>
    <property type="match status" value="1"/>
</dbReference>
<keyword evidence="8 11" id="KW-0479">Metal-binding</keyword>
<evidence type="ECO:0000259" key="12">
    <source>
        <dbReference type="Pfam" id="PF01979"/>
    </source>
</evidence>
<protein>
    <recommendedName>
        <fullName evidence="7">allantoinase</fullName>
        <ecNumber evidence="7">3.5.2.5</ecNumber>
    </recommendedName>
</protein>
<comment type="pathway">
    <text evidence="3">Nitrogen metabolism; (S)-allantoin degradation; allantoate from (S)-allantoin: step 1/1.</text>
</comment>
<dbReference type="OrthoDB" id="1924787at2759"/>
<dbReference type="NCBIfam" id="TIGR03178">
    <property type="entry name" value="allantoinase"/>
    <property type="match status" value="1"/>
</dbReference>
<keyword evidence="9" id="KW-0378">Hydrolase</keyword>
<dbReference type="InterPro" id="IPR020464">
    <property type="entry name" value="LanC-like_prot_euk"/>
</dbReference>
<dbReference type="InterPro" id="IPR050138">
    <property type="entry name" value="DHOase/Allantoinase_Hydrolase"/>
</dbReference>
<dbReference type="GO" id="GO:0005737">
    <property type="term" value="C:cytoplasm"/>
    <property type="evidence" value="ECO:0007669"/>
    <property type="project" value="TreeGrafter"/>
</dbReference>
<name>A0A8J2MKI9_COTCN</name>
<dbReference type="SUPFAM" id="SSF51338">
    <property type="entry name" value="Composite domain of metallo-dependent hydrolases"/>
    <property type="match status" value="1"/>
</dbReference>
<dbReference type="InterPro" id="IPR007822">
    <property type="entry name" value="LANC-like"/>
</dbReference>
<evidence type="ECO:0000256" key="6">
    <source>
        <dbReference type="ARBA" id="ARBA00011881"/>
    </source>
</evidence>
<dbReference type="Pfam" id="PF05147">
    <property type="entry name" value="LANC_like"/>
    <property type="match status" value="2"/>
</dbReference>
<feature type="binding site" evidence="11">
    <location>
        <position position="297"/>
    </location>
    <ligand>
        <name>Zn(2+)</name>
        <dbReference type="ChEBI" id="CHEBI:29105"/>
    </ligand>
</feature>
<feature type="binding site" evidence="11">
    <location>
        <position position="251"/>
    </location>
    <ligand>
        <name>Zn(2+)</name>
        <dbReference type="ChEBI" id="CHEBI:29105"/>
    </ligand>
</feature>
<dbReference type="Pfam" id="PF01979">
    <property type="entry name" value="Amidohydro_1"/>
    <property type="match status" value="1"/>
</dbReference>
<dbReference type="InterPro" id="IPR018228">
    <property type="entry name" value="DNase_TatD-rel_CS"/>
</dbReference>
<evidence type="ECO:0000256" key="7">
    <source>
        <dbReference type="ARBA" id="ARBA00012863"/>
    </source>
</evidence>
<evidence type="ECO:0000256" key="4">
    <source>
        <dbReference type="ARBA" id="ARBA00007179"/>
    </source>
</evidence>
<reference evidence="13" key="1">
    <citation type="submission" date="2021-04" db="EMBL/GenBank/DDBJ databases">
        <authorList>
            <person name="Chebbi M.A.C M."/>
        </authorList>
    </citation>
    <scope>NUCLEOTIDE SEQUENCE</scope>
</reference>
<dbReference type="Proteomes" id="UP000786811">
    <property type="component" value="Unassembled WGS sequence"/>
</dbReference>
<sequence length="804" mass="90758">MDSKFYRNDGRHFENHFEDYSPGSSQDIIDATKNDIHDIFKELLKEKITIMLNRLNNYKKEWINREDSSIYTGNTGIAYLYYLYGTRFNDESNITRAVELIERQSDSRSKRDITFLIGEAGRLALGAVIFKSLNNEAQSHSMVAKLKALFNNATKSSYDELLYGRAGYLYALLFVNKHIPNAIEDDIIKQVINCILMTGKAYAKSRKYNTPLMYIWHDSEYLGGAHVSLKYPTGNFPSSVGSNSDKLVHWCHGAPSMTMLFTLAHEIFGREDYLEIAKDCGEVIWCRGLLKKGSGICHGVSGNAYTFLCLYQKTKELKHLYRACKFAEWCFDYEKHQSRIPDRPYSLFEVLIMSPRIKAFVSQRTVLDDEITPAVVVVSDEKIYEILRGDVHQQIKRVENKYPGIIIKDFGFYVLMPGLVDSHVHIDDPGRTQWEEFKTATKAAAAGGVTTVVDMPLNSIPPTTTVDNLKVKMKAAQGNLFVDVGFWGGVVPGNTKELKKMVEAGVVGFKCFLLPSGVPEFNYVTLSEVEEALKELQFTKTVLAFHAEFEDTISTEGMDPNLYETFLHSRPSSMEVRAISDVASLCKKYNVHCHIVHLSASEALDIIAEAKKNNIPITAETCYHYLTFAAEEIPNSATRFKCCPPIRSSENREKLWKALKNGILDMVVSDHSPCTQDLKINSFIDAWGGISSLQFGLSVIWTEAQLKKITICEISRYISANPAKLCGLDKIKGRIYPGMDADFVVWNPESQFTVQRADILYKNKISPYEGKVLNGRVISTILRGNSIYENGEITESLKGKILLN</sequence>
<comment type="subunit">
    <text evidence="6">Homotetramer.</text>
</comment>
<dbReference type="PROSITE" id="PS01137">
    <property type="entry name" value="TATD_1"/>
    <property type="match status" value="1"/>
</dbReference>
<dbReference type="PRINTS" id="PR01951">
    <property type="entry name" value="LANCEUKARYTE"/>
</dbReference>
<feature type="domain" description="Amidohydrolase-related" evidence="12">
    <location>
        <begin position="414"/>
        <end position="785"/>
    </location>
</feature>
<comment type="caution">
    <text evidence="13">The sequence shown here is derived from an EMBL/GenBank/DDBJ whole genome shotgun (WGS) entry which is preliminary data.</text>
</comment>
<proteinExistence type="inferred from homology"/>
<dbReference type="GO" id="GO:0031179">
    <property type="term" value="P:peptide modification"/>
    <property type="evidence" value="ECO:0007669"/>
    <property type="project" value="InterPro"/>
</dbReference>
<dbReference type="GO" id="GO:0000256">
    <property type="term" value="P:allantoin catabolic process"/>
    <property type="evidence" value="ECO:0007669"/>
    <property type="project" value="UniProtKB-UniPathway"/>
</dbReference>
<dbReference type="Gene3D" id="3.20.20.140">
    <property type="entry name" value="Metal-dependent hydrolases"/>
    <property type="match status" value="1"/>
</dbReference>
<gene>
    <name evidence="13" type="ORF">HICCMSTLAB_LOCUS5413</name>
</gene>
<dbReference type="InterPro" id="IPR032466">
    <property type="entry name" value="Metal_Hydrolase"/>
</dbReference>
<dbReference type="GO" id="GO:0005975">
    <property type="term" value="P:carbohydrate metabolic process"/>
    <property type="evidence" value="ECO:0007669"/>
    <property type="project" value="InterPro"/>
</dbReference>
<dbReference type="GO" id="GO:0050897">
    <property type="term" value="F:cobalt ion binding"/>
    <property type="evidence" value="ECO:0007669"/>
    <property type="project" value="InterPro"/>
</dbReference>
<dbReference type="GO" id="GO:0006145">
    <property type="term" value="P:purine nucleobase catabolic process"/>
    <property type="evidence" value="ECO:0007669"/>
    <property type="project" value="TreeGrafter"/>
</dbReference>
<evidence type="ECO:0000256" key="11">
    <source>
        <dbReference type="PIRSR" id="PIRSR607822-1"/>
    </source>
</evidence>
<comment type="cofactor">
    <cofactor evidence="2">
        <name>Zn(2+)</name>
        <dbReference type="ChEBI" id="CHEBI:29105"/>
    </cofactor>
</comment>
<dbReference type="Gene3D" id="1.50.10.10">
    <property type="match status" value="2"/>
</dbReference>
<evidence type="ECO:0000313" key="13">
    <source>
        <dbReference type="EMBL" id="CAG5089876.1"/>
    </source>
</evidence>
<dbReference type="SMART" id="SM01260">
    <property type="entry name" value="LANC_like"/>
    <property type="match status" value="1"/>
</dbReference>
<evidence type="ECO:0000256" key="1">
    <source>
        <dbReference type="ARBA" id="ARBA00001756"/>
    </source>
</evidence>
<dbReference type="AlphaFoldDB" id="A0A8J2MKI9"/>
<evidence type="ECO:0000256" key="5">
    <source>
        <dbReference type="ARBA" id="ARBA00010368"/>
    </source>
</evidence>
<dbReference type="GO" id="GO:0004038">
    <property type="term" value="F:allantoinase activity"/>
    <property type="evidence" value="ECO:0007669"/>
    <property type="project" value="UniProtKB-EC"/>
</dbReference>
<evidence type="ECO:0000256" key="10">
    <source>
        <dbReference type="ARBA" id="ARBA00022833"/>
    </source>
</evidence>